<dbReference type="Proteomes" id="UP000003477">
    <property type="component" value="Unassembled WGS sequence"/>
</dbReference>
<organism evidence="2 3">
    <name type="scientific">Crocosphaera watsonii WH 0003</name>
    <dbReference type="NCBI Taxonomy" id="423471"/>
    <lineage>
        <taxon>Bacteria</taxon>
        <taxon>Bacillati</taxon>
        <taxon>Cyanobacteriota</taxon>
        <taxon>Cyanophyceae</taxon>
        <taxon>Oscillatoriophycideae</taxon>
        <taxon>Chroococcales</taxon>
        <taxon>Aphanothecaceae</taxon>
        <taxon>Crocosphaera</taxon>
    </lineage>
</organism>
<gene>
    <name evidence="2" type="ORF">CWATWH0003_4392</name>
</gene>
<reference evidence="2 3" key="1">
    <citation type="journal article" date="2011" name="Front. Microbiol.">
        <title>Two Strains of Crocosphaera watsonii with Highly Conserved Genomes are Distinguished by Strain-Specific Features.</title>
        <authorList>
            <person name="Bench S.R."/>
            <person name="Ilikchyan I.N."/>
            <person name="Tripp H.J."/>
            <person name="Zehr J.P."/>
        </authorList>
    </citation>
    <scope>NUCLEOTIDE SEQUENCE [LARGE SCALE GENOMIC DNA]</scope>
    <source>
        <strain evidence="2 3">WH 0003</strain>
    </source>
</reference>
<protein>
    <submittedName>
        <fullName evidence="2">Uncharacterized protein</fullName>
    </submittedName>
</protein>
<dbReference type="AlphaFoldDB" id="G5JAC8"/>
<dbReference type="EMBL" id="AESD01000663">
    <property type="protein sequence ID" value="EHJ10824.1"/>
    <property type="molecule type" value="Genomic_DNA"/>
</dbReference>
<evidence type="ECO:0000256" key="1">
    <source>
        <dbReference type="SAM" id="SignalP"/>
    </source>
</evidence>
<keyword evidence="1" id="KW-0732">Signal</keyword>
<comment type="caution">
    <text evidence="2">The sequence shown here is derived from an EMBL/GenBank/DDBJ whole genome shotgun (WGS) entry which is preliminary data.</text>
</comment>
<name>G5JAC8_CROWT</name>
<dbReference type="PATRIC" id="fig|423471.3.peg.4109"/>
<feature type="signal peptide" evidence="1">
    <location>
        <begin position="1"/>
        <end position="22"/>
    </location>
</feature>
<feature type="chain" id="PRO_5003479117" evidence="1">
    <location>
        <begin position="23"/>
        <end position="137"/>
    </location>
</feature>
<sequence>MKHLLTATIIAGVFGVSSSAQAGEGGAAGAAAFSIDAGAVTGVAVAAAVGKQDAFAAAFNVNDTGFNLPAAALANNTAFALGSAGVIQITTAAPGSFANVSGNQDPDLETAQENQFASGPTIQIGTQDADQLVDLVP</sequence>
<accession>G5JAC8</accession>
<evidence type="ECO:0000313" key="2">
    <source>
        <dbReference type="EMBL" id="EHJ10824.1"/>
    </source>
</evidence>
<proteinExistence type="predicted"/>
<evidence type="ECO:0000313" key="3">
    <source>
        <dbReference type="Proteomes" id="UP000003477"/>
    </source>
</evidence>